<proteinExistence type="predicted"/>
<dbReference type="Gene3D" id="2.40.10.220">
    <property type="entry name" value="predicted glycosyltransferase like domains"/>
    <property type="match status" value="1"/>
</dbReference>
<organism evidence="2 3">
    <name type="scientific">Oceanobacillus neutriphilus</name>
    <dbReference type="NCBI Taxonomy" id="531815"/>
    <lineage>
        <taxon>Bacteria</taxon>
        <taxon>Bacillati</taxon>
        <taxon>Bacillota</taxon>
        <taxon>Bacilli</taxon>
        <taxon>Bacillales</taxon>
        <taxon>Bacillaceae</taxon>
        <taxon>Oceanobacillus</taxon>
    </lineage>
</organism>
<protein>
    <recommendedName>
        <fullName evidence="1">PilZ domain-containing protein</fullName>
    </recommendedName>
</protein>
<accession>A0ABQ2NXB2</accession>
<dbReference type="Pfam" id="PF07238">
    <property type="entry name" value="PilZ"/>
    <property type="match status" value="1"/>
</dbReference>
<evidence type="ECO:0000313" key="3">
    <source>
        <dbReference type="Proteomes" id="UP000641206"/>
    </source>
</evidence>
<reference evidence="3" key="1">
    <citation type="journal article" date="2019" name="Int. J. Syst. Evol. Microbiol.">
        <title>The Global Catalogue of Microorganisms (GCM) 10K type strain sequencing project: providing services to taxonomists for standard genome sequencing and annotation.</title>
        <authorList>
            <consortium name="The Broad Institute Genomics Platform"/>
            <consortium name="The Broad Institute Genome Sequencing Center for Infectious Disease"/>
            <person name="Wu L."/>
            <person name="Ma J."/>
        </authorList>
    </citation>
    <scope>NUCLEOTIDE SEQUENCE [LARGE SCALE GENOMIC DNA]</scope>
    <source>
        <strain evidence="3">CGMCC 1.7693</strain>
    </source>
</reference>
<feature type="domain" description="PilZ" evidence="1">
    <location>
        <begin position="97"/>
        <end position="208"/>
    </location>
</feature>
<evidence type="ECO:0000313" key="2">
    <source>
        <dbReference type="EMBL" id="GGP12967.1"/>
    </source>
</evidence>
<name>A0ABQ2NXB2_9BACI</name>
<sequence length="221" mass="25526">MNEQTYTEFWTGQMLEIITSDKKTYFTQLIRHETDLLIQRPANKQNVPMLIENDLDVTVYFHDDQKGLCSFCSRINRHDNGKIIMTKPSRDSIKVVQRRQFFRVKAAVEMTLVLPPAEDSNEEEGEKLKITTHDISGGGAAFLSESKILEEGDAVKGILYLKTDTEQGKVEFNGKIVNVMKQHNQFYKTALQFIDMREGARSKIVKFCIVKQIEFRNKVKE</sequence>
<keyword evidence="3" id="KW-1185">Reference proteome</keyword>
<dbReference type="InterPro" id="IPR009875">
    <property type="entry name" value="PilZ_domain"/>
</dbReference>
<dbReference type="RefSeq" id="WP_188735248.1">
    <property type="nucleotide sequence ID" value="NZ_BMLW01000009.1"/>
</dbReference>
<dbReference type="Proteomes" id="UP000641206">
    <property type="component" value="Unassembled WGS sequence"/>
</dbReference>
<gene>
    <name evidence="2" type="ORF">GCM10011346_31060</name>
</gene>
<evidence type="ECO:0000259" key="1">
    <source>
        <dbReference type="Pfam" id="PF07238"/>
    </source>
</evidence>
<comment type="caution">
    <text evidence="2">The sequence shown here is derived from an EMBL/GenBank/DDBJ whole genome shotgun (WGS) entry which is preliminary data.</text>
</comment>
<dbReference type="EMBL" id="BMLW01000009">
    <property type="protein sequence ID" value="GGP12967.1"/>
    <property type="molecule type" value="Genomic_DNA"/>
</dbReference>